<dbReference type="Proteomes" id="UP000635071">
    <property type="component" value="Unassembled WGS sequence"/>
</dbReference>
<dbReference type="Pfam" id="PF12146">
    <property type="entry name" value="Hydrolase_4"/>
    <property type="match status" value="1"/>
</dbReference>
<evidence type="ECO:0000313" key="3">
    <source>
        <dbReference type="Proteomes" id="UP000635071"/>
    </source>
</evidence>
<proteinExistence type="predicted"/>
<dbReference type="SUPFAM" id="SSF53474">
    <property type="entry name" value="alpha/beta-Hydrolases"/>
    <property type="match status" value="1"/>
</dbReference>
<dbReference type="InterPro" id="IPR029058">
    <property type="entry name" value="AB_hydrolase_fold"/>
</dbReference>
<dbReference type="RefSeq" id="WP_188761368.1">
    <property type="nucleotide sequence ID" value="NZ_BMJM01000001.1"/>
</dbReference>
<keyword evidence="3" id="KW-1185">Reference proteome</keyword>
<feature type="domain" description="Serine aminopeptidase S33" evidence="1">
    <location>
        <begin position="43"/>
        <end position="310"/>
    </location>
</feature>
<name>A0A917E4D1_9SPHN</name>
<dbReference type="Gene3D" id="3.40.50.1820">
    <property type="entry name" value="alpha/beta hydrolase"/>
    <property type="match status" value="1"/>
</dbReference>
<protein>
    <submittedName>
        <fullName evidence="2">Lysophospholipase</fullName>
    </submittedName>
</protein>
<dbReference type="PANTHER" id="PTHR11614">
    <property type="entry name" value="PHOSPHOLIPASE-RELATED"/>
    <property type="match status" value="1"/>
</dbReference>
<reference evidence="2" key="1">
    <citation type="journal article" date="2014" name="Int. J. Syst. Evol. Microbiol.">
        <title>Complete genome sequence of Corynebacterium casei LMG S-19264T (=DSM 44701T), isolated from a smear-ripened cheese.</title>
        <authorList>
            <consortium name="US DOE Joint Genome Institute (JGI-PGF)"/>
            <person name="Walter F."/>
            <person name="Albersmeier A."/>
            <person name="Kalinowski J."/>
            <person name="Ruckert C."/>
        </authorList>
    </citation>
    <scope>NUCLEOTIDE SEQUENCE</scope>
    <source>
        <strain evidence="2">CGMCC 1.15519</strain>
    </source>
</reference>
<sequence>MSGNTLARRRTLPAGGRVEMRAMRDGWMVRTAVWEAVKDGPGSILLLTGRGDFFEKYCETLHDLVDAGWGVATFDWRGQGLSGRIGDTVMKGHSDGFEVWADDLDELIGWFHAVLPRPWFAVAHSMGGHLLQRHLAGENSEFERAVLLAPMLGVRAPPLGPAMAGRLARLMVVLGRGGQFVPGGGPYVAGTAGSIRQRLLTSDAERYLDEAWWVGQNPALALGSVTYGWLDAALRSLAWILSPPPEARGTGEGADRRPMLERITTPMLVMIPEHDGLVDNAVTRRVQGAMPYARLEEVARAGHELLREVDAVRGMVLGRVMRFLETGV</sequence>
<organism evidence="2 3">
    <name type="scientific">Sandarakinorhabdus glacialis</name>
    <dbReference type="NCBI Taxonomy" id="1614636"/>
    <lineage>
        <taxon>Bacteria</taxon>
        <taxon>Pseudomonadati</taxon>
        <taxon>Pseudomonadota</taxon>
        <taxon>Alphaproteobacteria</taxon>
        <taxon>Sphingomonadales</taxon>
        <taxon>Sphingosinicellaceae</taxon>
        <taxon>Sandarakinorhabdus</taxon>
    </lineage>
</organism>
<gene>
    <name evidence="2" type="ORF">GCM10011529_05540</name>
</gene>
<dbReference type="InterPro" id="IPR022742">
    <property type="entry name" value="Hydrolase_4"/>
</dbReference>
<comment type="caution">
    <text evidence="2">The sequence shown here is derived from an EMBL/GenBank/DDBJ whole genome shotgun (WGS) entry which is preliminary data.</text>
</comment>
<reference evidence="2" key="2">
    <citation type="submission" date="2020-09" db="EMBL/GenBank/DDBJ databases">
        <authorList>
            <person name="Sun Q."/>
            <person name="Zhou Y."/>
        </authorList>
    </citation>
    <scope>NUCLEOTIDE SEQUENCE</scope>
    <source>
        <strain evidence="2">CGMCC 1.15519</strain>
    </source>
</reference>
<evidence type="ECO:0000259" key="1">
    <source>
        <dbReference type="Pfam" id="PF12146"/>
    </source>
</evidence>
<evidence type="ECO:0000313" key="2">
    <source>
        <dbReference type="EMBL" id="GGE02021.1"/>
    </source>
</evidence>
<accession>A0A917E4D1</accession>
<dbReference type="InterPro" id="IPR051044">
    <property type="entry name" value="MAG_DAG_Lipase"/>
</dbReference>
<dbReference type="EMBL" id="BMJM01000001">
    <property type="protein sequence ID" value="GGE02021.1"/>
    <property type="molecule type" value="Genomic_DNA"/>
</dbReference>
<dbReference type="AlphaFoldDB" id="A0A917E4D1"/>